<dbReference type="EMBL" id="CP006577">
    <property type="protein sequence ID" value="AIG97936.1"/>
    <property type="molecule type" value="Genomic_DNA"/>
</dbReference>
<dbReference type="AlphaFoldDB" id="A0A075WD46"/>
<dbReference type="RefSeq" id="WP_010878558.1">
    <property type="nucleotide sequence ID" value="NZ_CP006577.1"/>
</dbReference>
<dbReference type="InterPro" id="IPR010368">
    <property type="entry name" value="Com_YlbF"/>
</dbReference>
<dbReference type="Pfam" id="PF06133">
    <property type="entry name" value="Com_YlbF"/>
    <property type="match status" value="1"/>
</dbReference>
<name>A0A075WD46_ARCFL</name>
<sequence>MLDEGIKAKAIELAESIKGLGEYQEFLENEKLLKEDEVAQELLVEFQQKQQDFVTKQLSGEYDQDLLGELTELQSKLNARESVVRFIESYNRLLAVIGEVVDLISEKIELDIGEVYRR</sequence>
<evidence type="ECO:0000313" key="2">
    <source>
        <dbReference type="Proteomes" id="UP000028501"/>
    </source>
</evidence>
<dbReference type="GeneID" id="24794667"/>
<protein>
    <recommendedName>
        <fullName evidence="3">YlbF family regulator</fullName>
    </recommendedName>
</protein>
<proteinExistence type="predicted"/>
<accession>A0A075WD46</accession>
<dbReference type="KEGG" id="afg:AFULGI_00011550"/>
<organism evidence="1 2">
    <name type="scientific">Archaeoglobus fulgidus DSM 8774</name>
    <dbReference type="NCBI Taxonomy" id="1344584"/>
    <lineage>
        <taxon>Archaea</taxon>
        <taxon>Methanobacteriati</taxon>
        <taxon>Methanobacteriota</taxon>
        <taxon>Archaeoglobi</taxon>
        <taxon>Archaeoglobales</taxon>
        <taxon>Archaeoglobaceae</taxon>
        <taxon>Archaeoglobus</taxon>
    </lineage>
</organism>
<dbReference type="SUPFAM" id="SSF158622">
    <property type="entry name" value="YheA/YmcA-like"/>
    <property type="match status" value="1"/>
</dbReference>
<reference evidence="1 2" key="1">
    <citation type="submission" date="2013-07" db="EMBL/GenBank/DDBJ databases">
        <title>Genome of Archaeoglobus fulgidus.</title>
        <authorList>
            <person name="Fiebig A."/>
            <person name="Birkeland N.-K."/>
        </authorList>
    </citation>
    <scope>NUCLEOTIDE SEQUENCE [LARGE SCALE GENOMIC DNA]</scope>
    <source>
        <strain evidence="1 2">DSM 8774</strain>
    </source>
</reference>
<evidence type="ECO:0000313" key="1">
    <source>
        <dbReference type="EMBL" id="AIG97936.1"/>
    </source>
</evidence>
<dbReference type="Proteomes" id="UP000028501">
    <property type="component" value="Chromosome"/>
</dbReference>
<dbReference type="HOGENOM" id="CLU_2079295_0_0_2"/>
<dbReference type="InterPro" id="IPR023378">
    <property type="entry name" value="YheA/YmcA-like_dom_sf"/>
</dbReference>
<evidence type="ECO:0008006" key="3">
    <source>
        <dbReference type="Google" id="ProtNLM"/>
    </source>
</evidence>
<gene>
    <name evidence="1" type="ORF">AFULGI_00011550</name>
</gene>
<dbReference type="Gene3D" id="1.20.1500.10">
    <property type="entry name" value="YheA/YmcA-like"/>
    <property type="match status" value="1"/>
</dbReference>